<proteinExistence type="predicted"/>
<organism evidence="2 3">
    <name type="scientific">Curvularia kusanoi</name>
    <name type="common">Cochliobolus kusanoi</name>
    <dbReference type="NCBI Taxonomy" id="90978"/>
    <lineage>
        <taxon>Eukaryota</taxon>
        <taxon>Fungi</taxon>
        <taxon>Dikarya</taxon>
        <taxon>Ascomycota</taxon>
        <taxon>Pezizomycotina</taxon>
        <taxon>Dothideomycetes</taxon>
        <taxon>Pleosporomycetidae</taxon>
        <taxon>Pleosporales</taxon>
        <taxon>Pleosporineae</taxon>
        <taxon>Pleosporaceae</taxon>
        <taxon>Curvularia</taxon>
    </lineage>
</organism>
<feature type="compositionally biased region" description="Basic residues" evidence="1">
    <location>
        <begin position="1"/>
        <end position="10"/>
    </location>
</feature>
<feature type="compositionally biased region" description="Low complexity" evidence="1">
    <location>
        <begin position="207"/>
        <end position="221"/>
    </location>
</feature>
<protein>
    <submittedName>
        <fullName evidence="2">Uncharacterized protein</fullName>
    </submittedName>
</protein>
<evidence type="ECO:0000313" key="3">
    <source>
        <dbReference type="Proteomes" id="UP000801428"/>
    </source>
</evidence>
<gene>
    <name evidence="2" type="ORF">E8E13_006635</name>
</gene>
<name>A0A9P4TAG4_CURKU</name>
<dbReference type="Proteomes" id="UP000801428">
    <property type="component" value="Unassembled WGS sequence"/>
</dbReference>
<evidence type="ECO:0000256" key="1">
    <source>
        <dbReference type="SAM" id="MobiDB-lite"/>
    </source>
</evidence>
<evidence type="ECO:0000313" key="2">
    <source>
        <dbReference type="EMBL" id="KAF2999388.1"/>
    </source>
</evidence>
<feature type="compositionally biased region" description="Polar residues" evidence="1">
    <location>
        <begin position="21"/>
        <end position="38"/>
    </location>
</feature>
<feature type="compositionally biased region" description="Low complexity" evidence="1">
    <location>
        <begin position="68"/>
        <end position="88"/>
    </location>
</feature>
<reference evidence="2" key="1">
    <citation type="submission" date="2019-04" db="EMBL/GenBank/DDBJ databases">
        <title>Sequencing of skin fungus with MAO and IRED activity.</title>
        <authorList>
            <person name="Marsaioli A.J."/>
            <person name="Bonatto J.M.C."/>
            <person name="Reis Junior O."/>
        </authorList>
    </citation>
    <scope>NUCLEOTIDE SEQUENCE</scope>
    <source>
        <strain evidence="2">30M1</strain>
    </source>
</reference>
<feature type="region of interest" description="Disordered" evidence="1">
    <location>
        <begin position="175"/>
        <end position="259"/>
    </location>
</feature>
<keyword evidence="3" id="KW-1185">Reference proteome</keyword>
<feature type="region of interest" description="Disordered" evidence="1">
    <location>
        <begin position="1"/>
        <end position="90"/>
    </location>
</feature>
<sequence>MSASPSKRRQQGSPPGRSPKRSNASQIPPLWSLNSPQGSLPHRIRSEDQESQTSPSPRTTENRRRANSPSSTEGTESPESEAAVEPSPFLDWLDAQMESYEKKRSHIEKILSRRKHDPTATDIDPGRFPDRMHGLISKRRIVEYPLTVETADGGINSTMMTAAFRLPSVRDKRVDYPLPTGKSGGEPVQGRLSKDKLSEKQSPGDISPENTSSTSSTIPSPVRYYRNTEPHKEEYFMSGALPVESVEEDAADNTTPVAS</sequence>
<accession>A0A9P4TAG4</accession>
<comment type="caution">
    <text evidence="2">The sequence shown here is derived from an EMBL/GenBank/DDBJ whole genome shotgun (WGS) entry which is preliminary data.</text>
</comment>
<dbReference type="EMBL" id="SWKU01000017">
    <property type="protein sequence ID" value="KAF2999388.1"/>
    <property type="molecule type" value="Genomic_DNA"/>
</dbReference>
<feature type="compositionally biased region" description="Basic and acidic residues" evidence="1">
    <location>
        <begin position="226"/>
        <end position="235"/>
    </location>
</feature>
<feature type="region of interest" description="Disordered" evidence="1">
    <location>
        <begin position="109"/>
        <end position="131"/>
    </location>
</feature>
<dbReference type="AlphaFoldDB" id="A0A9P4TAG4"/>